<keyword evidence="3" id="KW-1185">Reference proteome</keyword>
<protein>
    <recommendedName>
        <fullName evidence="4">Secreted protein</fullName>
    </recommendedName>
</protein>
<feature type="compositionally biased region" description="Polar residues" evidence="1">
    <location>
        <begin position="16"/>
        <end position="27"/>
    </location>
</feature>
<proteinExistence type="predicted"/>
<name>A0ABY7H5K5_9BACT</name>
<evidence type="ECO:0000313" key="3">
    <source>
        <dbReference type="Proteomes" id="UP001164459"/>
    </source>
</evidence>
<evidence type="ECO:0000256" key="1">
    <source>
        <dbReference type="SAM" id="MobiDB-lite"/>
    </source>
</evidence>
<feature type="region of interest" description="Disordered" evidence="1">
    <location>
        <begin position="14"/>
        <end position="37"/>
    </location>
</feature>
<dbReference type="EMBL" id="CP114040">
    <property type="protein sequence ID" value="WAS94568.1"/>
    <property type="molecule type" value="Genomic_DNA"/>
</dbReference>
<gene>
    <name evidence="2" type="ORF">O0S08_00275</name>
</gene>
<evidence type="ECO:0000313" key="2">
    <source>
        <dbReference type="EMBL" id="WAS94568.1"/>
    </source>
</evidence>
<reference evidence="2" key="1">
    <citation type="submission" date="2022-11" db="EMBL/GenBank/DDBJ databases">
        <title>Minimal conservation of predation-associated metabolite biosynthetic gene clusters underscores biosynthetic potential of Myxococcota including descriptions for ten novel species: Archangium lansinium sp. nov., Myxococcus landrumus sp. nov., Nannocystis bai.</title>
        <authorList>
            <person name="Ahearne A."/>
            <person name="Stevens C."/>
            <person name="Dowd S."/>
        </authorList>
    </citation>
    <scope>NUCLEOTIDE SEQUENCE</scope>
    <source>
        <strain evidence="2">Fl3</strain>
    </source>
</reference>
<evidence type="ECO:0008006" key="4">
    <source>
        <dbReference type="Google" id="ProtNLM"/>
    </source>
</evidence>
<dbReference type="Proteomes" id="UP001164459">
    <property type="component" value="Chromosome"/>
</dbReference>
<sequence length="112" mass="12329">MFKLWVLLGVLASPDGATSSHQSSPASEFTEAAEPASAGSWGCIQDILSEEDAAYCLANCEGFAPDAGRPAYRHKVRVGHVPADWCADRARKYCHRRGLELNYACWGDYFSW</sequence>
<accession>A0ABY7H5K5</accession>
<dbReference type="RefSeq" id="WP_269036903.1">
    <property type="nucleotide sequence ID" value="NZ_CP114040.1"/>
</dbReference>
<organism evidence="2 3">
    <name type="scientific">Nannocystis punicea</name>
    <dbReference type="NCBI Taxonomy" id="2995304"/>
    <lineage>
        <taxon>Bacteria</taxon>
        <taxon>Pseudomonadati</taxon>
        <taxon>Myxococcota</taxon>
        <taxon>Polyangia</taxon>
        <taxon>Nannocystales</taxon>
        <taxon>Nannocystaceae</taxon>
        <taxon>Nannocystis</taxon>
    </lineage>
</organism>